<dbReference type="EMBL" id="LBIC01000001">
    <property type="protein sequence ID" value="KKW93349.1"/>
    <property type="molecule type" value="Genomic_DNA"/>
</dbReference>
<dbReference type="RefSeq" id="WP_046761794.1">
    <property type="nucleotide sequence ID" value="NZ_LBIC01000001.1"/>
</dbReference>
<dbReference type="Proteomes" id="UP000033874">
    <property type="component" value="Unassembled WGS sequence"/>
</dbReference>
<dbReference type="InterPro" id="IPR013538">
    <property type="entry name" value="ASHA1/2-like_C"/>
</dbReference>
<comment type="similarity">
    <text evidence="1">Belongs to the AHA1 family.</text>
</comment>
<organism evidence="3 4">
    <name type="scientific">Sphingobium chungbukense</name>
    <dbReference type="NCBI Taxonomy" id="56193"/>
    <lineage>
        <taxon>Bacteria</taxon>
        <taxon>Pseudomonadati</taxon>
        <taxon>Pseudomonadota</taxon>
        <taxon>Alphaproteobacteria</taxon>
        <taxon>Sphingomonadales</taxon>
        <taxon>Sphingomonadaceae</taxon>
        <taxon>Sphingobium</taxon>
    </lineage>
</organism>
<dbReference type="Pfam" id="PF08327">
    <property type="entry name" value="AHSA1"/>
    <property type="match status" value="1"/>
</dbReference>
<name>A0A0M3AXP0_9SPHN</name>
<keyword evidence="4" id="KW-1185">Reference proteome</keyword>
<dbReference type="PATRIC" id="fig|56193.3.peg.247"/>
<evidence type="ECO:0000256" key="1">
    <source>
        <dbReference type="ARBA" id="ARBA00006817"/>
    </source>
</evidence>
<evidence type="ECO:0000259" key="2">
    <source>
        <dbReference type="Pfam" id="PF08327"/>
    </source>
</evidence>
<proteinExistence type="inferred from homology"/>
<dbReference type="Gene3D" id="3.30.530.20">
    <property type="match status" value="1"/>
</dbReference>
<feature type="domain" description="Activator of Hsp90 ATPase homologue 1/2-like C-terminal" evidence="2">
    <location>
        <begin position="18"/>
        <end position="151"/>
    </location>
</feature>
<dbReference type="STRING" id="56193.YP76_01205"/>
<accession>A0A0M3AXP0</accession>
<dbReference type="InterPro" id="IPR023393">
    <property type="entry name" value="START-like_dom_sf"/>
</dbReference>
<reference evidence="3 4" key="1">
    <citation type="submission" date="2015-04" db="EMBL/GenBank/DDBJ databases">
        <title>Genome sequence of aromatic hydrocarbons-degrading Sphingobium chungbukense DJ77.</title>
        <authorList>
            <person name="Kim Y.-C."/>
            <person name="Chae J.-C."/>
        </authorList>
    </citation>
    <scope>NUCLEOTIDE SEQUENCE [LARGE SCALE GENOMIC DNA]</scope>
    <source>
        <strain evidence="3 4">DJ77</strain>
    </source>
</reference>
<dbReference type="AlphaFoldDB" id="A0A0M3AXP0"/>
<protein>
    <recommendedName>
        <fullName evidence="2">Activator of Hsp90 ATPase homologue 1/2-like C-terminal domain-containing protein</fullName>
    </recommendedName>
</protein>
<comment type="caution">
    <text evidence="3">The sequence shown here is derived from an EMBL/GenBank/DDBJ whole genome shotgun (WGS) entry which is preliminary data.</text>
</comment>
<gene>
    <name evidence="3" type="ORF">YP76_01205</name>
</gene>
<dbReference type="SUPFAM" id="SSF55961">
    <property type="entry name" value="Bet v1-like"/>
    <property type="match status" value="1"/>
</dbReference>
<evidence type="ECO:0000313" key="3">
    <source>
        <dbReference type="EMBL" id="KKW93349.1"/>
    </source>
</evidence>
<sequence>MSDEPQSVREIVITRLIDAPAPLVFAAHADPVHVKRWFGPVGWPLTKCEMDFRVGGRFRFQMTSSEGELGPPFGGTYLEIVPHVRIRYDNGFEAPGSSVMVTTISFAEDAEGRTLLTHHTLFESKAMRDEYLGVGFEEGTNSGLDQLEGVVAELVAEVGGG</sequence>
<evidence type="ECO:0000313" key="4">
    <source>
        <dbReference type="Proteomes" id="UP000033874"/>
    </source>
</evidence>